<dbReference type="Pfam" id="PF11951">
    <property type="entry name" value="Fungal_trans_2"/>
    <property type="match status" value="1"/>
</dbReference>
<comment type="subcellular location">
    <subcellularLocation>
        <location evidence="1">Nucleus</location>
    </subcellularLocation>
</comment>
<name>A0A0B7F9R4_THACB</name>
<dbReference type="InterPro" id="IPR021858">
    <property type="entry name" value="Fun_TF"/>
</dbReference>
<evidence type="ECO:0000256" key="3">
    <source>
        <dbReference type="SAM" id="MobiDB-lite"/>
    </source>
</evidence>
<gene>
    <name evidence="5" type="ORF">RSOLAG1IB_06479</name>
</gene>
<keyword evidence="2" id="KW-0539">Nucleus</keyword>
<dbReference type="PANTHER" id="PTHR37534">
    <property type="entry name" value="TRANSCRIPTIONAL ACTIVATOR PROTEIN UGA3"/>
    <property type="match status" value="1"/>
</dbReference>
<dbReference type="EMBL" id="LN679112">
    <property type="protein sequence ID" value="CEL53624.1"/>
    <property type="molecule type" value="Genomic_DNA"/>
</dbReference>
<dbReference type="InterPro" id="IPR036864">
    <property type="entry name" value="Zn2-C6_fun-type_DNA-bd_sf"/>
</dbReference>
<evidence type="ECO:0000313" key="6">
    <source>
        <dbReference type="Proteomes" id="UP000059188"/>
    </source>
</evidence>
<dbReference type="PANTHER" id="PTHR37534:SF46">
    <property type="entry name" value="ZN(II)2CYS6 TRANSCRIPTION FACTOR (EUROFUNG)"/>
    <property type="match status" value="1"/>
</dbReference>
<dbReference type="Gene3D" id="4.10.240.10">
    <property type="entry name" value="Zn(2)-C6 fungal-type DNA-binding domain"/>
    <property type="match status" value="1"/>
</dbReference>
<organism evidence="5 6">
    <name type="scientific">Thanatephorus cucumeris (strain AG1-IB / isolate 7/3/14)</name>
    <name type="common">Lettuce bottom rot fungus</name>
    <name type="synonym">Rhizoctonia solani</name>
    <dbReference type="NCBI Taxonomy" id="1108050"/>
    <lineage>
        <taxon>Eukaryota</taxon>
        <taxon>Fungi</taxon>
        <taxon>Dikarya</taxon>
        <taxon>Basidiomycota</taxon>
        <taxon>Agaricomycotina</taxon>
        <taxon>Agaricomycetes</taxon>
        <taxon>Cantharellales</taxon>
        <taxon>Ceratobasidiaceae</taxon>
        <taxon>Rhizoctonia</taxon>
        <taxon>Rhizoctonia solani AG-1</taxon>
    </lineage>
</organism>
<proteinExistence type="predicted"/>
<dbReference type="PROSITE" id="PS00463">
    <property type="entry name" value="ZN2_CY6_FUNGAL_1"/>
    <property type="match status" value="1"/>
</dbReference>
<dbReference type="GO" id="GO:0008270">
    <property type="term" value="F:zinc ion binding"/>
    <property type="evidence" value="ECO:0007669"/>
    <property type="project" value="InterPro"/>
</dbReference>
<dbReference type="PROSITE" id="PS50048">
    <property type="entry name" value="ZN2_CY6_FUNGAL_2"/>
    <property type="match status" value="1"/>
</dbReference>
<evidence type="ECO:0000259" key="4">
    <source>
        <dbReference type="PROSITE" id="PS50048"/>
    </source>
</evidence>
<reference evidence="5 6" key="1">
    <citation type="submission" date="2014-11" db="EMBL/GenBank/DDBJ databases">
        <authorList>
            <person name="Wibberg Daniel"/>
        </authorList>
    </citation>
    <scope>NUCLEOTIDE SEQUENCE [LARGE SCALE GENOMIC DNA]</scope>
    <source>
        <strain evidence="5">Rhizoctonia solani AG1-IB 7/3/14</strain>
    </source>
</reference>
<dbReference type="Pfam" id="PF00172">
    <property type="entry name" value="Zn_clus"/>
    <property type="match status" value="1"/>
</dbReference>
<feature type="compositionally biased region" description="Polar residues" evidence="3">
    <location>
        <begin position="67"/>
        <end position="85"/>
    </location>
</feature>
<protein>
    <recommendedName>
        <fullName evidence="4">Zn(2)-C6 fungal-type domain-containing protein</fullName>
    </recommendedName>
</protein>
<feature type="domain" description="Zn(2)-C6 fungal-type" evidence="4">
    <location>
        <begin position="12"/>
        <end position="40"/>
    </location>
</feature>
<dbReference type="AlphaFoldDB" id="A0A0B7F9R4"/>
<evidence type="ECO:0000313" key="5">
    <source>
        <dbReference type="EMBL" id="CEL53624.1"/>
    </source>
</evidence>
<accession>A0A0B7F9R4</accession>
<dbReference type="InterPro" id="IPR001138">
    <property type="entry name" value="Zn2Cys6_DnaBD"/>
</dbReference>
<dbReference type="CDD" id="cd00067">
    <property type="entry name" value="GAL4"/>
    <property type="match status" value="1"/>
</dbReference>
<feature type="region of interest" description="Disordered" evidence="3">
    <location>
        <begin position="65"/>
        <end position="92"/>
    </location>
</feature>
<keyword evidence="6" id="KW-1185">Reference proteome</keyword>
<dbReference type="GO" id="GO:0005634">
    <property type="term" value="C:nucleus"/>
    <property type="evidence" value="ECO:0007669"/>
    <property type="project" value="UniProtKB-SubCell"/>
</dbReference>
<evidence type="ECO:0000256" key="1">
    <source>
        <dbReference type="ARBA" id="ARBA00004123"/>
    </source>
</evidence>
<dbReference type="GO" id="GO:0000981">
    <property type="term" value="F:DNA-binding transcription factor activity, RNA polymerase II-specific"/>
    <property type="evidence" value="ECO:0007669"/>
    <property type="project" value="InterPro"/>
</dbReference>
<evidence type="ECO:0000256" key="2">
    <source>
        <dbReference type="ARBA" id="ARBA00023242"/>
    </source>
</evidence>
<dbReference type="Proteomes" id="UP000059188">
    <property type="component" value="Unassembled WGS sequence"/>
</dbReference>
<dbReference type="SMART" id="SM00066">
    <property type="entry name" value="GAL4"/>
    <property type="match status" value="1"/>
</dbReference>
<dbReference type="SUPFAM" id="SSF57701">
    <property type="entry name" value="Zn2/Cys6 DNA-binding domain"/>
    <property type="match status" value="1"/>
</dbReference>
<sequence length="505" mass="57551">MRKSRPGPVGTSCLTCKRRRKKCDQRQPTCESCEAGNFECMGYGHISSVVARAPRPIRPLLPKPAESANQLSSKSLHNEGISSDPSCRDRVPTNTASILSHEIPNSLDVGIRSGFQTNESHQTDTSDSVFSHGLSTDRLHPWPFKSANAPMSTSRDMIGWCTQLPRSLPGTFQLLDDQWFVQLIVAQRERVTNYWYFKPSRAHDYKEQLQLKVSGRLNNTKFTRWIFLVVMSVIESLLTGDMSHIQLYRNWIDYIEGSLRAELALELPPCEMQRRWCEWVHVSVIRTMLLSDLNAYQALRKIAPAFLQVMYSSPTLWSLGSDLTRVPLSSALSSASHELACFTLIDCTYAMVSGLPQQIEYDTKIYSQLPPLSRYQLTHGFPTELLLILADINACRDKSPYAHDWRDIEHQLLKWQSCHTEHMFTESWMTIAWYAVQESWRLALLIYLYLAVCNVSSEDSRVQSRAKQILQVAGTVKKRGPSNASVSFCNQYLMVSTMTGSDERY</sequence>